<reference evidence="1 2" key="1">
    <citation type="submission" date="2021-12" db="EMBL/GenBank/DDBJ databases">
        <title>Genome sequencing of bacteria with rrn-lacking chromosome and rrn-plasmid.</title>
        <authorList>
            <person name="Anda M."/>
            <person name="Iwasaki W."/>
        </authorList>
    </citation>
    <scope>NUCLEOTIDE SEQUENCE [LARGE SCALE GENOMIC DNA]</scope>
    <source>
        <strain evidence="1 2">DSM 100852</strain>
    </source>
</reference>
<dbReference type="SUPFAM" id="SSF48452">
    <property type="entry name" value="TPR-like"/>
    <property type="match status" value="1"/>
</dbReference>
<dbReference type="InterPro" id="IPR011990">
    <property type="entry name" value="TPR-like_helical_dom_sf"/>
</dbReference>
<dbReference type="EMBL" id="AP025314">
    <property type="protein sequence ID" value="BDD08449.1"/>
    <property type="molecule type" value="Genomic_DNA"/>
</dbReference>
<dbReference type="RefSeq" id="WP_338393710.1">
    <property type="nucleotide sequence ID" value="NZ_AP025314.1"/>
</dbReference>
<dbReference type="Proteomes" id="UP001348817">
    <property type="component" value="Chromosome"/>
</dbReference>
<gene>
    <name evidence="1" type="ORF">FUAX_08810</name>
</gene>
<dbReference type="AlphaFoldDB" id="A0AAU9D200"/>
<evidence type="ECO:0000313" key="1">
    <source>
        <dbReference type="EMBL" id="BDD08449.1"/>
    </source>
</evidence>
<protein>
    <submittedName>
        <fullName evidence="1">Uncharacterized protein</fullName>
    </submittedName>
</protein>
<proteinExistence type="predicted"/>
<dbReference type="KEGG" id="fax:FUAX_08810"/>
<evidence type="ECO:0000313" key="2">
    <source>
        <dbReference type="Proteomes" id="UP001348817"/>
    </source>
</evidence>
<keyword evidence="2" id="KW-1185">Reference proteome</keyword>
<accession>A0AAU9D200</accession>
<sequence length="489" mass="57616">MAKLKSIIKQLTNNDFNAIYESLIDSNAEKSAYLLKSMRERQLSDHRIMQELGVNTNAYYTLRSRLKQKIEEYLLQQMENPRTDIIKKVANIIEIIFTKKKAIAVATIKKLEKELIDYDLSNELTIIYKSLKKLHVNSPDYFHYSQQYNKHIAFMLAVDKAEDMLAEYFKKYGQYALTGNDREKLELTLIVKEMNNLLGMYDSHRLYVYHSCVSIFHRLFIERDEDSSSQDNREPVEDTLAQVDNILESYNLDTIYYHLRLVFEYLKLEYYDHYKVYRKAEKYYEEVNDYTAVLLSNYSLFTYPPQFLITKLERALRTGTEANLYGENQHIFDGYDPDTEDTPKFVSYVTYRALCCYYAGHYDEAAKWVNNLLNEVSLKKTPYALLEVKAILALQYCLMNDFDLFNQLVNSIQRQIRILGKDVCERILMFTKILKISISDSKRQKAMKIRSLIEKMPENTPTVFAPTKLVKMDDSFVDKLSKPELHPTL</sequence>
<organism evidence="1 2">
    <name type="scientific">Fulvitalea axinellae</name>
    <dbReference type="NCBI Taxonomy" id="1182444"/>
    <lineage>
        <taxon>Bacteria</taxon>
        <taxon>Pseudomonadati</taxon>
        <taxon>Bacteroidota</taxon>
        <taxon>Cytophagia</taxon>
        <taxon>Cytophagales</taxon>
        <taxon>Persicobacteraceae</taxon>
        <taxon>Fulvitalea</taxon>
    </lineage>
</organism>
<name>A0AAU9D200_9BACT</name>